<proteinExistence type="predicted"/>
<comment type="caution">
    <text evidence="3">The sequence shown here is derived from an EMBL/GenBank/DDBJ whole genome shotgun (WGS) entry which is preliminary data.</text>
</comment>
<organism evidence="3 4">
    <name type="scientific">Streptomyces caledonius</name>
    <dbReference type="NCBI Taxonomy" id="3134107"/>
    <lineage>
        <taxon>Bacteria</taxon>
        <taxon>Bacillati</taxon>
        <taxon>Actinomycetota</taxon>
        <taxon>Actinomycetes</taxon>
        <taxon>Kitasatosporales</taxon>
        <taxon>Streptomycetaceae</taxon>
        <taxon>Streptomyces</taxon>
    </lineage>
</organism>
<name>A0ABU8TXP1_9ACTN</name>
<dbReference type="Proteomes" id="UP001382904">
    <property type="component" value="Unassembled WGS sequence"/>
</dbReference>
<evidence type="ECO:0000256" key="2">
    <source>
        <dbReference type="SAM" id="Phobius"/>
    </source>
</evidence>
<dbReference type="EMBL" id="JBBKAM010000002">
    <property type="protein sequence ID" value="MEJ8640377.1"/>
    <property type="molecule type" value="Genomic_DNA"/>
</dbReference>
<keyword evidence="4" id="KW-1185">Reference proteome</keyword>
<reference evidence="3 4" key="1">
    <citation type="submission" date="2024-03" db="EMBL/GenBank/DDBJ databases">
        <title>Novel Streptomyces species of biotechnological and ecological value are a feature of Machair soil.</title>
        <authorList>
            <person name="Prole J.R."/>
            <person name="Goodfellow M."/>
            <person name="Allenby N."/>
            <person name="Ward A.C."/>
        </authorList>
    </citation>
    <scope>NUCLEOTIDE SEQUENCE [LARGE SCALE GENOMIC DNA]</scope>
    <source>
        <strain evidence="3 4">MS1.HAVA.3</strain>
    </source>
</reference>
<keyword evidence="2" id="KW-1133">Transmembrane helix</keyword>
<gene>
    <name evidence="3" type="ORF">WKI68_00940</name>
</gene>
<evidence type="ECO:0000313" key="3">
    <source>
        <dbReference type="EMBL" id="MEJ8640377.1"/>
    </source>
</evidence>
<evidence type="ECO:0000313" key="4">
    <source>
        <dbReference type="Proteomes" id="UP001382904"/>
    </source>
</evidence>
<evidence type="ECO:0000256" key="1">
    <source>
        <dbReference type="SAM" id="MobiDB-lite"/>
    </source>
</evidence>
<feature type="compositionally biased region" description="Pro residues" evidence="1">
    <location>
        <begin position="68"/>
        <end position="81"/>
    </location>
</feature>
<feature type="region of interest" description="Disordered" evidence="1">
    <location>
        <begin position="64"/>
        <end position="143"/>
    </location>
</feature>
<keyword evidence="2" id="KW-0472">Membrane</keyword>
<feature type="compositionally biased region" description="Polar residues" evidence="1">
    <location>
        <begin position="120"/>
        <end position="143"/>
    </location>
</feature>
<feature type="transmembrane region" description="Helical" evidence="2">
    <location>
        <begin position="43"/>
        <end position="65"/>
    </location>
</feature>
<evidence type="ECO:0008006" key="5">
    <source>
        <dbReference type="Google" id="ProtNLM"/>
    </source>
</evidence>
<sequence length="143" mass="14375">MPDSHDPLRSLFREAASAGSSASALAPVSVIEQRGERVRRRRIAGIAVACCLVLAGSGAALATFLPAGPGPTLPATTPSPGPLTRSDSPPPAPRNTTEPPSAPTGTTIPGRSTEPPGTGNPETSTPPRSANPDTSATSARPPR</sequence>
<keyword evidence="2" id="KW-0812">Transmembrane</keyword>
<accession>A0ABU8TXP1</accession>
<protein>
    <recommendedName>
        <fullName evidence="5">Cellulase</fullName>
    </recommendedName>
</protein>